<dbReference type="PANTHER" id="PTHR45527">
    <property type="entry name" value="NONRIBOSOMAL PEPTIDE SYNTHETASE"/>
    <property type="match status" value="1"/>
</dbReference>
<evidence type="ECO:0000313" key="7">
    <source>
        <dbReference type="Proteomes" id="UP000278085"/>
    </source>
</evidence>
<dbReference type="SUPFAM" id="SSF56801">
    <property type="entry name" value="Acetyl-CoA synthetase-like"/>
    <property type="match status" value="4"/>
</dbReference>
<dbReference type="GO" id="GO:0003824">
    <property type="term" value="F:catalytic activity"/>
    <property type="evidence" value="ECO:0007669"/>
    <property type="project" value="InterPro"/>
</dbReference>
<feature type="domain" description="Carrier" evidence="5">
    <location>
        <begin position="959"/>
        <end position="1033"/>
    </location>
</feature>
<evidence type="ECO:0000256" key="1">
    <source>
        <dbReference type="ARBA" id="ARBA00001957"/>
    </source>
</evidence>
<dbReference type="InterPro" id="IPR010071">
    <property type="entry name" value="AA_adenyl_dom"/>
</dbReference>
<dbReference type="GO" id="GO:0044550">
    <property type="term" value="P:secondary metabolite biosynthetic process"/>
    <property type="evidence" value="ECO:0007669"/>
    <property type="project" value="UniProtKB-ARBA"/>
</dbReference>
<keyword evidence="4" id="KW-0597">Phosphoprotein</keyword>
<dbReference type="PROSITE" id="PS00455">
    <property type="entry name" value="AMP_BINDING"/>
    <property type="match status" value="4"/>
</dbReference>
<protein>
    <submittedName>
        <fullName evidence="6">Amino acid adenylation domain-containing protein</fullName>
    </submittedName>
</protein>
<dbReference type="Pfam" id="PF00501">
    <property type="entry name" value="AMP-binding"/>
    <property type="match status" value="4"/>
</dbReference>
<dbReference type="PROSITE" id="PS00012">
    <property type="entry name" value="PHOSPHOPANTETHEINE"/>
    <property type="match status" value="2"/>
</dbReference>
<dbReference type="InterPro" id="IPR025110">
    <property type="entry name" value="AMP-bd_C"/>
</dbReference>
<evidence type="ECO:0000256" key="3">
    <source>
        <dbReference type="ARBA" id="ARBA00022450"/>
    </source>
</evidence>
<accession>A0A430HS30</accession>
<dbReference type="InterPro" id="IPR020806">
    <property type="entry name" value="PKS_PP-bd"/>
</dbReference>
<dbReference type="FunFam" id="2.30.38.10:FF:000001">
    <property type="entry name" value="Non-ribosomal peptide synthetase PvdI"/>
    <property type="match status" value="4"/>
</dbReference>
<keyword evidence="7" id="KW-1185">Reference proteome</keyword>
<comment type="similarity">
    <text evidence="2">Belongs to the ATP-dependent AMP-binding enzyme family.</text>
</comment>
<dbReference type="GO" id="GO:0005737">
    <property type="term" value="C:cytoplasm"/>
    <property type="evidence" value="ECO:0007669"/>
    <property type="project" value="TreeGrafter"/>
</dbReference>
<dbReference type="Gene3D" id="3.30.559.30">
    <property type="entry name" value="Nonribosomal peptide synthetase, condensation domain"/>
    <property type="match status" value="4"/>
</dbReference>
<dbReference type="CDD" id="cd17643">
    <property type="entry name" value="A_NRPS_Cytc1-like"/>
    <property type="match status" value="1"/>
</dbReference>
<dbReference type="SUPFAM" id="SSF47336">
    <property type="entry name" value="ACP-like"/>
    <property type="match status" value="4"/>
</dbReference>
<dbReference type="SUPFAM" id="SSF52777">
    <property type="entry name" value="CoA-dependent acyltransferases"/>
    <property type="match status" value="8"/>
</dbReference>
<feature type="domain" description="Carrier" evidence="5">
    <location>
        <begin position="2022"/>
        <end position="2096"/>
    </location>
</feature>
<dbReference type="NCBIfam" id="NF003417">
    <property type="entry name" value="PRK04813.1"/>
    <property type="match status" value="4"/>
</dbReference>
<dbReference type="FunFam" id="1.10.1200.10:FF:000016">
    <property type="entry name" value="Non-ribosomal peptide synthase"/>
    <property type="match status" value="2"/>
</dbReference>
<comment type="cofactor">
    <cofactor evidence="1">
        <name>pantetheine 4'-phosphate</name>
        <dbReference type="ChEBI" id="CHEBI:47942"/>
    </cofactor>
</comment>
<dbReference type="InterPro" id="IPR045851">
    <property type="entry name" value="AMP-bd_C_sf"/>
</dbReference>
<dbReference type="InterPro" id="IPR001242">
    <property type="entry name" value="Condensation_dom"/>
</dbReference>
<dbReference type="InterPro" id="IPR042099">
    <property type="entry name" value="ANL_N_sf"/>
</dbReference>
<dbReference type="CDD" id="cd19544">
    <property type="entry name" value="E-C_NRPS"/>
    <property type="match status" value="2"/>
</dbReference>
<feature type="domain" description="Carrier" evidence="5">
    <location>
        <begin position="4158"/>
        <end position="4233"/>
    </location>
</feature>
<organism evidence="6 7">
    <name type="scientific">Massilia atriviolacea</name>
    <dbReference type="NCBI Taxonomy" id="2495579"/>
    <lineage>
        <taxon>Bacteria</taxon>
        <taxon>Pseudomonadati</taxon>
        <taxon>Pseudomonadota</taxon>
        <taxon>Betaproteobacteria</taxon>
        <taxon>Burkholderiales</taxon>
        <taxon>Oxalobacteraceae</taxon>
        <taxon>Telluria group</taxon>
        <taxon>Massilia</taxon>
    </lineage>
</organism>
<evidence type="ECO:0000313" key="6">
    <source>
        <dbReference type="EMBL" id="RSZ60355.1"/>
    </source>
</evidence>
<dbReference type="Gene3D" id="3.40.50.1820">
    <property type="entry name" value="alpha/beta hydrolase"/>
    <property type="match status" value="1"/>
</dbReference>
<dbReference type="InterPro" id="IPR036736">
    <property type="entry name" value="ACP-like_sf"/>
</dbReference>
<dbReference type="InterPro" id="IPR020845">
    <property type="entry name" value="AMP-binding_CS"/>
</dbReference>
<reference evidence="6 7" key="1">
    <citation type="submission" date="2018-12" db="EMBL/GenBank/DDBJ databases">
        <authorList>
            <person name="Yang E."/>
        </authorList>
    </citation>
    <scope>NUCLEOTIDE SEQUENCE [LARGE SCALE GENOMIC DNA]</scope>
    <source>
        <strain evidence="6 7">SOD</strain>
    </source>
</reference>
<dbReference type="InterPro" id="IPR023213">
    <property type="entry name" value="CAT-like_dom_sf"/>
</dbReference>
<dbReference type="InterPro" id="IPR006162">
    <property type="entry name" value="Ppantetheine_attach_site"/>
</dbReference>
<dbReference type="Gene3D" id="3.30.559.10">
    <property type="entry name" value="Chloramphenicol acetyltransferase-like domain"/>
    <property type="match status" value="4"/>
</dbReference>
<evidence type="ECO:0000256" key="4">
    <source>
        <dbReference type="ARBA" id="ARBA00022553"/>
    </source>
</evidence>
<gene>
    <name evidence="6" type="ORF">EJB06_04375</name>
</gene>
<dbReference type="FunFam" id="3.40.50.12780:FF:000012">
    <property type="entry name" value="Non-ribosomal peptide synthetase"/>
    <property type="match status" value="4"/>
</dbReference>
<dbReference type="FunFam" id="3.40.50.980:FF:000002">
    <property type="entry name" value="Enterobactin synthetase component F"/>
    <property type="match status" value="2"/>
</dbReference>
<dbReference type="OrthoDB" id="6297021at2"/>
<dbReference type="NCBIfam" id="TIGR01733">
    <property type="entry name" value="AA-adenyl-dom"/>
    <property type="match status" value="4"/>
</dbReference>
<dbReference type="CDD" id="cd19531">
    <property type="entry name" value="LCL_NRPS-like"/>
    <property type="match status" value="1"/>
</dbReference>
<dbReference type="FunFam" id="1.10.1200.10:FF:000005">
    <property type="entry name" value="Nonribosomal peptide synthetase 1"/>
    <property type="match status" value="2"/>
</dbReference>
<dbReference type="CDD" id="cd17646">
    <property type="entry name" value="A_NRPS_AB3403-like"/>
    <property type="match status" value="1"/>
</dbReference>
<dbReference type="FunFam" id="3.40.50.980:FF:000001">
    <property type="entry name" value="Non-ribosomal peptide synthetase"/>
    <property type="match status" value="4"/>
</dbReference>
<proteinExistence type="inferred from homology"/>
<feature type="domain" description="Carrier" evidence="5">
    <location>
        <begin position="3109"/>
        <end position="3184"/>
    </location>
</feature>
<dbReference type="SMART" id="SM00823">
    <property type="entry name" value="PKS_PP"/>
    <property type="match status" value="4"/>
</dbReference>
<dbReference type="Pfam" id="PF13193">
    <property type="entry name" value="AMP-binding_C"/>
    <property type="match status" value="4"/>
</dbReference>
<dbReference type="GO" id="GO:0031177">
    <property type="term" value="F:phosphopantetheine binding"/>
    <property type="evidence" value="ECO:0007669"/>
    <property type="project" value="InterPro"/>
</dbReference>
<sequence>MERMSGDKQTGDRAAMSAVRLSIAQEAVWSDLAHLADRGSRSGGWVCPLTRPCDPSDVRAVLQRLVDAHDALRMVLIGNNPIPHMLSTAEAPLRIVDLSDQADSAQRAAHYIEEARNAPFALDGSLLWELLLVRSSAQDGTWMLRCHPLVCDSAAQRLLYRALFDGGALPAADAFPLLEQLRADDAYLASAACARDQAFWQDRFPGPPAPLFAPNARAPNARAPNARAPDASAASTVSWHIAPALRARLEARAGEHACTLTDVVLTALATCLDRLQAGDGAIVVGLERQQRRAFGRFSTVVPVHVRLRYDATFAHNMRRVADDLEQCAAHARYPLSRLAWRAAAAQRLVDVLLRVDADASAPAHDGPASFGQGLEHAALAVMVQGGAEDTRLDFHWNRQLLDFPYVTALQGALAAAIEAVAAGAPSPLSALPLQGAAQRQRVLAGFNATARDYPQDVCVHQLVERQAHGAPDAIAIESGAGALRYGELNARANRLAHHLRTLGVGPEATVALYLERGAEMVVAMLAVLKAGGAYVPLDPAYPPARIAWMLADSGAAVLLTQSRLMDGIAPAAAMAVLALDAEAPPWREQPCADPERAANGLAASHLAYVIYTSGSSGQPKGVMVEHRNLANLIGWHCESFPLAPGERASSTAGIAFDACTWEVWPPLCMGAVLALAPADAAGDPLALLDWWHRQELHTSFLVTALADIAVKRDARAARTLRTLLVGGDRLARAPAADLDFELVNNYGPTETTVVATSGRIRSGDPVVHIGRPIANTSIYLLDRHGQPVPVGIAGDMYIGGAGVARGYLNQPHLTRERFLADPFAGVPGARMYRSGDLARWLDDGNIEFLGRNDHQVKIRGVRIELGEIEAQLACQPGVREAVVLARDDIPGAARLVAYFTGTADARALRTALARTLPASMVPAACVPLDALPLTPNGKIDRAQLPAPAASAFAQRPYAAPQGPLEQALAAIWSDLLQCGPVGRDDHFFELGGHSLLAVELMERLRRASLAADIRTLFAQPTIADLALAVQDAQGRCAGAANTPAVLPLIGLDAEQIARIAAAVPGGAANIQDVYPLAPLQEGILFHHLMQGEGDPYLLLAAWSFDTRGRMDGFVQALQQVIARHDALRTAVLWEGLPEPVQVVWRSAPLALRELAFAQGGSAAALAAHTDPRRMRLDLRQAPLMRAFAAFDAERQCWLLHLLLHHMVVDHATLALLLREAAAILGGGAHALPPPEPFRAFVARARQAGRADAHEAFYRAMLGDVDEPTTPFGLADVRGDGSTIREAERLLGARLSQRLREQARALGVSPASLFHCAWAQVLARATGRDDIVFGTVLYGRMQEGASAERAMGLFVNTLPLRIRLGEISVVESVRETHAALARLVMHEDASLALAQRCSALPAGTPLFSSLLNYRHGAGLDTVRWGEGIAMAPVQELSNYPFSLRVDDLEHDFRLSTLIALPVPADRICDYMHTALERIADALEHAPHTPASRIDVMNAAQRHEVLRSWNDTRREFGAAFVHELVEQRAAQSPAAIALEAEGETLSYRDLNQRANRLAHYLVRLGVRPDTRVALALERGVALVVGMLATLKAGGAYVPLDPHYPSERLAFMLDDCRPKVVLTQASVQERLPACRALMTATVLELDAAPAPWADAGAADPGRAASGLAPSHLAYVIYTSGSTGKPKGVMVEQRNLANLVGWHTDSFPLAAGERASSTAGIAFDACTWEVWPPLCMGAVLTLAPPGAAADPVALLDWWERQDLHNSFLVTALADVALLRERKGNARLRTLLIGGDRLRKAPAAALPFEVVNNYGPTETTVVATSGRLLAGDPVVHIGRPIANTSIYLLDRHGRPVPPGVAGEMYIGGASVARGYLNQPTLTEERFLADPFADTPDARMYRTGDMARWLDGGAIEFLGRNDHQVKMRGLRIELGEIETHLGRHDGVREAVVLAREDSPGEQRLVAYLVGEVDTQAVRDALARQLPMYMVPAAYVLLAAMPLTPNGKLDRKALPAPDGSAYAQRDYEAPQGPTESALAAIWAELLQRDRVGRHDHFFELGGHSLLAVQLMERMRRQHLAADIRTLFAQPTLAALARAVDAAGHAGAAAAVPANAIPDGCAAITPAMLPLVRLDAGQIERIARMVPGGMANIQDIYPLAPLQEGILFHHLLQTEGDPYLSSATMAFDSRARMDGFVAALGQVIERHDVLRTAVLWEGLDEPVQVVWRRAQFTVDMPALGPGDTAAQLRAVADPLHFRLDVRQAPLLHGFAAFDQASQSWLLQLLMHHMILDHTTLDIMFQEMGLIQAGRADALPEPVPFRDFVAEARREGRARDHEAFFRQMLGDVDEPTAPFGLTDIKGDGGNIAEVRARVPAALAQRLRRQARAAGVSAASLFHWAWAQVLAKTTGRDEAVFGTVLFGRMQGGAGADRAMGLFINTLPLRVMLGEVSVHDGVRRTHALLAGLMEHEHAPLALAQRCSALPNSVPLFTALLNYRHSANERIDRNDDSGWRSGIDMLSAHERTNYPFGLSVDDLGQDFDLSVQIAHPVDPARICRYLQRALEGMVEALEQAPRTPAWRIAIADPDERRQTPGQTPGQAPPPAEEHCIDRLFERQAARTPHAVAVTYEDRELSYAALNERANRLAHHLRSLGAGPEQRIAICMQRGLDMVVAILAVLKAGAAYVPMDPAYPAERLAYMLHDSAPLLMLSDAGAPVPDGVSVLAIDGEAQPWQSLSPHNPEHTGATPRSLAYVIYTSGSTGQPKGVMVEHGNVARLFGATRPWFGFGPSDVWTLFHSFAFDFSVWELWGALLHGGRLVVVPHATTRNPQAFYALLCERGVTVLNQTPSAFLQLIDQQGAQPHRLRHVIFGGEALEVASLARWFARSDAGATQLVNMYGITETTVHVTYRPIVAADLAGRREASPIGHAIPDLQLYLLDAHGEPVIDGVPGEMYVGGAGVARGYLNRPDLTEQRFVADPFGGAPGARLYKTGDMGRRLPDGAIEFLGRNDQQVKIRGFRIELGEIEAQLGRLPGVREAVVLARDDGRGDKRLVAYMVATGAGFDAGALHRALAGVLPEHMVPAAYVPLASLPLTPNGKLDRKALPAPQGAAFAHSEYAAPQGPVEGALADLWSELLQVERVGRNDHFFELGGHSLLAVQMTSRLRQRLGLEVALAALFAKPVLRSFAMLVSASAASTLPAIVPGQHPASAPLSFAQQRLWFIAQMSERAAAAYHMLRGLRLRGPLDTAALQAALDAIVRRHDVLRTRVGMVDGHPVQDIAPAGAFTLVCHDLRDAGQAGDEAIGRWSRHEAQAPFDLAHGAPIRGRLLRLGEHDHCLLLTMHHMVADGWSMGVLAAELGALYRGDELPPLSLQYADYAFWQRQWLGGAVQRIQLAYWQQQLAGAPGLVTLPADRPRPAVQDYAGRNVPVRIEPDLAGALRALSHKHGTTMFMTLLAAWGALCARLAGQDEVVIGSPVANRGRLELEPLIGFFANTLALRLDLSGGPSVGALLAQARECVLQGQSHQDVPFEQVVDAVKPQRTLSHSPIFQLMFAWQNTPQAAASFDGVRTKEIVLEHPSATVDLSLELEECDGAIVGAMTFASALFERDTIERHLGCFRLLLAGMVKDDTCAIDRIDILSDAERAQVLRGWNRTRRDYRQDLCIHQFIEAQAQATPHAVALEFGDSRLSYRELNERANRLAHYLRTRGAGPGQRVALCLERSLEMVVAILAVLKAGAAYVPLDPSYPPERLAFMAADSAPVLLLTQDGIDLPGALAAVRLDGPERPWQSMPATDLAPAQLGLTPAHLAYVIYTSGSTGQPKGVMNEHAGVVNRLLWMQEAYRIDATDAVLQKTPFSFDVSVWEFFWPLMRGARLVLARPGGHKDPAYLAGIIERHAITTAHFVPSMLQAFVDSGAAEGCARLRRVMCSGEALPGALARRFVQCLPQTELHNLYGPTEAAVDVTAWHCTGSDLPDNIPLGRPIANTTIYLLDRHGAPVPAGVAGEIHIGGVQVARGYLHRDELSAQRFVPDPFAARPGARMYRTGDLGRWLADGTVQFLGRNDHQVKIRGQRIEPGEIEAHLARQDGVREAVVLAREDSPGDKRLVAYVAGAADPQALRAALARELPDYMVPAACVVLDALPLSANGKLDRKALPAPQGAAYAQRAYAAPKGETEAALARVWADLLRLERVGRHDHFFDAGGHSLLVMQLIARVRQEWDIDLPLMDVFANPTLCALASVILDYELRAFDAEELACVISQHKA</sequence>
<dbReference type="Gene3D" id="2.30.38.10">
    <property type="entry name" value="Luciferase, Domain 3"/>
    <property type="match status" value="3"/>
</dbReference>
<dbReference type="PROSITE" id="PS50075">
    <property type="entry name" value="CARRIER"/>
    <property type="match status" value="4"/>
</dbReference>
<dbReference type="FunFam" id="3.30.300.30:FF:000010">
    <property type="entry name" value="Enterobactin synthetase component F"/>
    <property type="match status" value="4"/>
</dbReference>
<dbReference type="Pfam" id="PF00668">
    <property type="entry name" value="Condensation"/>
    <property type="match status" value="4"/>
</dbReference>
<dbReference type="CDD" id="cd05930">
    <property type="entry name" value="A_NRPS"/>
    <property type="match status" value="2"/>
</dbReference>
<dbReference type="EMBL" id="RXLQ01000002">
    <property type="protein sequence ID" value="RSZ60355.1"/>
    <property type="molecule type" value="Genomic_DNA"/>
</dbReference>
<dbReference type="Proteomes" id="UP000278085">
    <property type="component" value="Unassembled WGS sequence"/>
</dbReference>
<dbReference type="Pfam" id="PF00550">
    <property type="entry name" value="PP-binding"/>
    <property type="match status" value="4"/>
</dbReference>
<dbReference type="InterPro" id="IPR009081">
    <property type="entry name" value="PP-bd_ACP"/>
</dbReference>
<name>A0A430HS30_9BURK</name>
<dbReference type="Gene3D" id="3.40.50.12780">
    <property type="entry name" value="N-terminal domain of ligase-like"/>
    <property type="match status" value="1"/>
</dbReference>
<dbReference type="GO" id="GO:0043041">
    <property type="term" value="P:amino acid activation for nonribosomal peptide biosynthetic process"/>
    <property type="evidence" value="ECO:0007669"/>
    <property type="project" value="TreeGrafter"/>
</dbReference>
<comment type="caution">
    <text evidence="6">The sequence shown here is derived from an EMBL/GenBank/DDBJ whole genome shotgun (WGS) entry which is preliminary data.</text>
</comment>
<evidence type="ECO:0000259" key="5">
    <source>
        <dbReference type="PROSITE" id="PS50075"/>
    </source>
</evidence>
<dbReference type="Gene3D" id="3.40.50.980">
    <property type="match status" value="6"/>
</dbReference>
<dbReference type="PANTHER" id="PTHR45527:SF14">
    <property type="entry name" value="PLIPASTATIN SYNTHASE SUBUNIT B"/>
    <property type="match status" value="1"/>
</dbReference>
<evidence type="ECO:0000256" key="2">
    <source>
        <dbReference type="ARBA" id="ARBA00006432"/>
    </source>
</evidence>
<dbReference type="Gene3D" id="3.30.300.30">
    <property type="match status" value="4"/>
</dbReference>
<keyword evidence="3" id="KW-0596">Phosphopantetheine</keyword>
<dbReference type="InterPro" id="IPR029058">
    <property type="entry name" value="AB_hydrolase_fold"/>
</dbReference>
<dbReference type="GO" id="GO:0072330">
    <property type="term" value="P:monocarboxylic acid biosynthetic process"/>
    <property type="evidence" value="ECO:0007669"/>
    <property type="project" value="UniProtKB-ARBA"/>
</dbReference>
<dbReference type="InterPro" id="IPR000873">
    <property type="entry name" value="AMP-dep_synth/lig_dom"/>
</dbReference>
<dbReference type="Gene3D" id="1.10.1200.10">
    <property type="entry name" value="ACP-like"/>
    <property type="match status" value="3"/>
</dbReference>